<organism evidence="13 14">
    <name type="scientific">Pseudallescheria apiosperma</name>
    <name type="common">Scedosporium apiospermum</name>
    <dbReference type="NCBI Taxonomy" id="563466"/>
    <lineage>
        <taxon>Eukaryota</taxon>
        <taxon>Fungi</taxon>
        <taxon>Dikarya</taxon>
        <taxon>Ascomycota</taxon>
        <taxon>Pezizomycotina</taxon>
        <taxon>Sordariomycetes</taxon>
        <taxon>Hypocreomycetidae</taxon>
        <taxon>Microascales</taxon>
        <taxon>Microascaceae</taxon>
        <taxon>Scedosporium</taxon>
    </lineage>
</organism>
<dbReference type="SMART" id="SM00382">
    <property type="entry name" value="AAA"/>
    <property type="match status" value="2"/>
</dbReference>
<dbReference type="Gene3D" id="3.40.50.300">
    <property type="entry name" value="P-loop containing nucleotide triphosphate hydrolases"/>
    <property type="match status" value="2"/>
</dbReference>
<dbReference type="InterPro" id="IPR017871">
    <property type="entry name" value="ABC_transporter-like_CS"/>
</dbReference>
<feature type="region of interest" description="Disordered" evidence="9">
    <location>
        <begin position="356"/>
        <end position="399"/>
    </location>
</feature>
<dbReference type="PROSITE" id="PS00211">
    <property type="entry name" value="ABC_TRANSPORTER_1"/>
    <property type="match status" value="1"/>
</dbReference>
<feature type="transmembrane region" description="Helical" evidence="10">
    <location>
        <begin position="658"/>
        <end position="678"/>
    </location>
</feature>
<dbReference type="OMA" id="QDLMFVD"/>
<evidence type="ECO:0000256" key="1">
    <source>
        <dbReference type="ARBA" id="ARBA00004651"/>
    </source>
</evidence>
<evidence type="ECO:0000313" key="14">
    <source>
        <dbReference type="Proteomes" id="UP000028545"/>
    </source>
</evidence>
<proteinExistence type="predicted"/>
<dbReference type="GO" id="GO:0140359">
    <property type="term" value="F:ABC-type transporter activity"/>
    <property type="evidence" value="ECO:0007669"/>
    <property type="project" value="InterPro"/>
</dbReference>
<dbReference type="KEGG" id="sapo:SAPIO_CDS1455"/>
<dbReference type="HOGENOM" id="CLU_000604_27_9_1"/>
<dbReference type="PROSITE" id="PS50929">
    <property type="entry name" value="ABC_TM1F"/>
    <property type="match status" value="1"/>
</dbReference>
<dbReference type="Pfam" id="PF00005">
    <property type="entry name" value="ABC_tran"/>
    <property type="match status" value="2"/>
</dbReference>
<dbReference type="GeneID" id="27720527"/>
<dbReference type="Proteomes" id="UP000028545">
    <property type="component" value="Unassembled WGS sequence"/>
</dbReference>
<dbReference type="PANTHER" id="PTHR24223:SF399">
    <property type="entry name" value="ABC TRANSPORTER ATNG"/>
    <property type="match status" value="1"/>
</dbReference>
<dbReference type="GO" id="GO:0016887">
    <property type="term" value="F:ATP hydrolysis activity"/>
    <property type="evidence" value="ECO:0007669"/>
    <property type="project" value="InterPro"/>
</dbReference>
<evidence type="ECO:0000256" key="6">
    <source>
        <dbReference type="ARBA" id="ARBA00022840"/>
    </source>
</evidence>
<feature type="domain" description="ABC transporter" evidence="11">
    <location>
        <begin position="754"/>
        <end position="996"/>
    </location>
</feature>
<dbReference type="SUPFAM" id="SSF52540">
    <property type="entry name" value="P-loop containing nucleoside triphosphate hydrolases"/>
    <property type="match status" value="2"/>
</dbReference>
<dbReference type="InterPro" id="IPR011527">
    <property type="entry name" value="ABC1_TM_dom"/>
</dbReference>
<name>A0A084GEC2_PSEDA</name>
<dbReference type="InterPro" id="IPR036640">
    <property type="entry name" value="ABC1_TM_sf"/>
</dbReference>
<evidence type="ECO:0000256" key="4">
    <source>
        <dbReference type="ARBA" id="ARBA00022692"/>
    </source>
</evidence>
<feature type="domain" description="ABC transporter" evidence="11">
    <location>
        <begin position="141"/>
        <end position="368"/>
    </location>
</feature>
<feature type="domain" description="ABC transmembrane type-1" evidence="12">
    <location>
        <begin position="432"/>
        <end position="713"/>
    </location>
</feature>
<gene>
    <name evidence="13" type="ORF">SAPIO_CDS1455</name>
</gene>
<reference evidence="13 14" key="1">
    <citation type="journal article" date="2014" name="Genome Announc.">
        <title>Draft genome sequence of the pathogenic fungus Scedosporium apiospermum.</title>
        <authorList>
            <person name="Vandeputte P."/>
            <person name="Ghamrawi S."/>
            <person name="Rechenmann M."/>
            <person name="Iltis A."/>
            <person name="Giraud S."/>
            <person name="Fleury M."/>
            <person name="Thornton C."/>
            <person name="Delhaes L."/>
            <person name="Meyer W."/>
            <person name="Papon N."/>
            <person name="Bouchara J.P."/>
        </authorList>
    </citation>
    <scope>NUCLEOTIDE SEQUENCE [LARGE SCALE GENOMIC DNA]</scope>
    <source>
        <strain evidence="13 14">IHEM 14462</strain>
    </source>
</reference>
<evidence type="ECO:0000259" key="12">
    <source>
        <dbReference type="PROSITE" id="PS50929"/>
    </source>
</evidence>
<feature type="compositionally biased region" description="Acidic residues" evidence="9">
    <location>
        <begin position="358"/>
        <end position="370"/>
    </location>
</feature>
<dbReference type="SUPFAM" id="SSF90123">
    <property type="entry name" value="ABC transporter transmembrane region"/>
    <property type="match status" value="2"/>
</dbReference>
<dbReference type="AlphaFoldDB" id="A0A084GEC2"/>
<feature type="transmembrane region" description="Helical" evidence="10">
    <location>
        <begin position="573"/>
        <end position="591"/>
    </location>
</feature>
<dbReference type="InterPro" id="IPR027417">
    <property type="entry name" value="P-loop_NTPase"/>
</dbReference>
<sequence>MAAAEARIGNIIKTLRTSEIHAARIFRRLLAATVLLSYATFTLSPFLIFATYIAAYGGSNADIDATRMFSSLVLVALLGSPLIHIFQAMPSLGAAYGCFKRIRQFLSTPERSDPRQTLPDPDEKSANTAALSGSLESDLAVSMTNVSLAWTQDTPILENVNLTVKKGQHVAIVGRVGTGKSLLLKSIAGEAEQLGGELQVQKLDGVAFCSQIPWLENVSAECNWVQYSSEQEPDWQTRVHEACSLKDIASLNDYRTGTVGSGGVRLSGGQRQRIALARAVASRKPLLLLDDVFSALDRATRDHISLELLGKNGLLRKLGTTAIYSTHNSQIARLADVILEITDVNGHRIVREVQQLPDDLDDDVNDETSEAPEACGPSTDVKKESDATNAAEVKRASEGADDAEIVPSLSSPVRDREVYMRYFRAMGFGNAAIFMLFAAAFAITLKFPDVWVSWWSAASSSNDTTHSIQYWLGIYGMLVILPLVTISLWVAHLMLRIVPASATSLHADLLKTALNAPFAFMSGQDSGSLINRFNQDLMFVDSMLPIDLLNTCSEMFVGLIQVILIAIVANQALAVLGPLLAVLYAIQRVYLRTSKQLRLMDLEWKADLHTKFGETCSGLAMVRANNWLDSMRAKFFEKLDRSQEPFYLLYMVQRWLQLVLNLTVAGLAVVIAGISVGLKDKIAAGAVGVAFLNATTLGETLTNFIVSWTSLETSLGAIARIASFERDTPREKDVSMAVDHHQPLPDNWPSKGSISFENTWCTYSVDSNSPVWNIRGLNLDIPPGTRVAVCGRTGSGKSTMMLALLRMVEMPIGVISIDGVDISKIPLTELRSRLYTISQDAFDDLEPTTLRQQLDPQHQCTDDQLVDTLAGCGLWDRVNNLGGLDMKCDELNLSKGEGQVLAICKLIGEKTVNPNVSKIVLLDEATSSLDDETEVKLETLLLDKLRGHTVISVLHRLDAAARYDKIAILENGVLVDYGDAKDVVSRSALFQRGLSQ</sequence>
<dbReference type="Gene3D" id="1.20.1560.10">
    <property type="entry name" value="ABC transporter type 1, transmembrane domain"/>
    <property type="match status" value="2"/>
</dbReference>
<evidence type="ECO:0000256" key="10">
    <source>
        <dbReference type="SAM" id="Phobius"/>
    </source>
</evidence>
<dbReference type="GO" id="GO:0005886">
    <property type="term" value="C:plasma membrane"/>
    <property type="evidence" value="ECO:0007669"/>
    <property type="project" value="UniProtKB-SubCell"/>
</dbReference>
<evidence type="ECO:0000256" key="9">
    <source>
        <dbReference type="SAM" id="MobiDB-lite"/>
    </source>
</evidence>
<dbReference type="EMBL" id="JOWA01000066">
    <property type="protein sequence ID" value="KEZ45684.1"/>
    <property type="molecule type" value="Genomic_DNA"/>
</dbReference>
<evidence type="ECO:0000256" key="7">
    <source>
        <dbReference type="ARBA" id="ARBA00022989"/>
    </source>
</evidence>
<dbReference type="PROSITE" id="PS50893">
    <property type="entry name" value="ABC_TRANSPORTER_2"/>
    <property type="match status" value="2"/>
</dbReference>
<keyword evidence="14" id="KW-1185">Reference proteome</keyword>
<evidence type="ECO:0000256" key="5">
    <source>
        <dbReference type="ARBA" id="ARBA00022741"/>
    </source>
</evidence>
<feature type="transmembrane region" description="Helical" evidence="10">
    <location>
        <begin position="428"/>
        <end position="448"/>
    </location>
</feature>
<keyword evidence="3" id="KW-1003">Cell membrane</keyword>
<evidence type="ECO:0000256" key="8">
    <source>
        <dbReference type="ARBA" id="ARBA00023136"/>
    </source>
</evidence>
<accession>A0A084GEC2</accession>
<dbReference type="OrthoDB" id="6500128at2759"/>
<dbReference type="FunFam" id="1.20.1560.10:FF:000066">
    <property type="entry name" value="ABC multidrug transporter (Eurofung)"/>
    <property type="match status" value="1"/>
</dbReference>
<dbReference type="InterPro" id="IPR003439">
    <property type="entry name" value="ABC_transporter-like_ATP-bd"/>
</dbReference>
<keyword evidence="8 10" id="KW-0472">Membrane</keyword>
<feature type="compositionally biased region" description="Basic and acidic residues" evidence="9">
    <location>
        <begin position="380"/>
        <end position="398"/>
    </location>
</feature>
<dbReference type="GO" id="GO:0005524">
    <property type="term" value="F:ATP binding"/>
    <property type="evidence" value="ECO:0007669"/>
    <property type="project" value="UniProtKB-KW"/>
</dbReference>
<keyword evidence="7 10" id="KW-1133">Transmembrane helix</keyword>
<dbReference type="VEuPathDB" id="FungiDB:SAPIO_CDS1455"/>
<evidence type="ECO:0000256" key="2">
    <source>
        <dbReference type="ARBA" id="ARBA00022448"/>
    </source>
</evidence>
<feature type="transmembrane region" description="Helical" evidence="10">
    <location>
        <begin position="29"/>
        <end position="56"/>
    </location>
</feature>
<dbReference type="RefSeq" id="XP_016645483.1">
    <property type="nucleotide sequence ID" value="XM_016784726.1"/>
</dbReference>
<dbReference type="InterPro" id="IPR044726">
    <property type="entry name" value="ABCC_6TM_D2"/>
</dbReference>
<dbReference type="CDD" id="cd18580">
    <property type="entry name" value="ABC_6TM_ABCC_D2"/>
    <property type="match status" value="1"/>
</dbReference>
<dbReference type="PANTHER" id="PTHR24223">
    <property type="entry name" value="ATP-BINDING CASSETTE SUB-FAMILY C"/>
    <property type="match status" value="1"/>
</dbReference>
<evidence type="ECO:0000256" key="3">
    <source>
        <dbReference type="ARBA" id="ARBA00022475"/>
    </source>
</evidence>
<comment type="caution">
    <text evidence="13">The sequence shown here is derived from an EMBL/GenBank/DDBJ whole genome shotgun (WGS) entry which is preliminary data.</text>
</comment>
<keyword evidence="2" id="KW-0813">Transport</keyword>
<evidence type="ECO:0000259" key="11">
    <source>
        <dbReference type="PROSITE" id="PS50893"/>
    </source>
</evidence>
<dbReference type="Pfam" id="PF00664">
    <property type="entry name" value="ABC_membrane"/>
    <property type="match status" value="1"/>
</dbReference>
<evidence type="ECO:0000313" key="13">
    <source>
        <dbReference type="EMBL" id="KEZ45684.1"/>
    </source>
</evidence>
<keyword evidence="4 10" id="KW-0812">Transmembrane</keyword>
<dbReference type="InterPro" id="IPR050173">
    <property type="entry name" value="ABC_transporter_C-like"/>
</dbReference>
<dbReference type="InterPro" id="IPR003593">
    <property type="entry name" value="AAA+_ATPase"/>
</dbReference>
<comment type="subcellular location">
    <subcellularLocation>
        <location evidence="1">Cell membrane</location>
        <topology evidence="1">Multi-pass membrane protein</topology>
    </subcellularLocation>
</comment>
<protein>
    <submittedName>
        <fullName evidence="13">ABC multidrug transporter</fullName>
    </submittedName>
</protein>
<feature type="transmembrane region" description="Helical" evidence="10">
    <location>
        <begin position="68"/>
        <end position="86"/>
    </location>
</feature>
<feature type="transmembrane region" description="Helical" evidence="10">
    <location>
        <begin position="468"/>
        <end position="491"/>
    </location>
</feature>
<keyword evidence="5" id="KW-0547">Nucleotide-binding</keyword>
<keyword evidence="6" id="KW-0067">ATP-binding</keyword>